<dbReference type="PROSITE" id="PS50011">
    <property type="entry name" value="PROTEIN_KINASE_DOM"/>
    <property type="match status" value="1"/>
</dbReference>
<feature type="compositionally biased region" description="Polar residues" evidence="1">
    <location>
        <begin position="309"/>
        <end position="320"/>
    </location>
</feature>
<dbReference type="InterPro" id="IPR011009">
    <property type="entry name" value="Kinase-like_dom_sf"/>
</dbReference>
<dbReference type="GO" id="GO:0004674">
    <property type="term" value="F:protein serine/threonine kinase activity"/>
    <property type="evidence" value="ECO:0007669"/>
    <property type="project" value="TreeGrafter"/>
</dbReference>
<evidence type="ECO:0000256" key="1">
    <source>
        <dbReference type="SAM" id="MobiDB-lite"/>
    </source>
</evidence>
<dbReference type="SMART" id="SM00220">
    <property type="entry name" value="S_TKc"/>
    <property type="match status" value="1"/>
</dbReference>
<feature type="region of interest" description="Disordered" evidence="1">
    <location>
        <begin position="463"/>
        <end position="482"/>
    </location>
</feature>
<organism evidence="3 4">
    <name type="scientific">Lasiosphaeria hispida</name>
    <dbReference type="NCBI Taxonomy" id="260671"/>
    <lineage>
        <taxon>Eukaryota</taxon>
        <taxon>Fungi</taxon>
        <taxon>Dikarya</taxon>
        <taxon>Ascomycota</taxon>
        <taxon>Pezizomycotina</taxon>
        <taxon>Sordariomycetes</taxon>
        <taxon>Sordariomycetidae</taxon>
        <taxon>Sordariales</taxon>
        <taxon>Lasiosphaeriaceae</taxon>
        <taxon>Lasiosphaeria</taxon>
    </lineage>
</organism>
<dbReference type="EMBL" id="JAUIQD010000010">
    <property type="protein sequence ID" value="KAK3338661.1"/>
    <property type="molecule type" value="Genomic_DNA"/>
</dbReference>
<dbReference type="GO" id="GO:0005524">
    <property type="term" value="F:ATP binding"/>
    <property type="evidence" value="ECO:0007669"/>
    <property type="project" value="InterPro"/>
</dbReference>
<dbReference type="Pfam" id="PF00069">
    <property type="entry name" value="Pkinase"/>
    <property type="match status" value="1"/>
</dbReference>
<feature type="domain" description="Protein kinase" evidence="2">
    <location>
        <begin position="170"/>
        <end position="482"/>
    </location>
</feature>
<dbReference type="PANTHER" id="PTHR24359">
    <property type="entry name" value="SERINE/THREONINE-PROTEIN KINASE SBK1"/>
    <property type="match status" value="1"/>
</dbReference>
<accession>A0AAJ0H5B7</accession>
<dbReference type="SUPFAM" id="SSF56112">
    <property type="entry name" value="Protein kinase-like (PK-like)"/>
    <property type="match status" value="1"/>
</dbReference>
<dbReference type="Proteomes" id="UP001275084">
    <property type="component" value="Unassembled WGS sequence"/>
</dbReference>
<evidence type="ECO:0000313" key="4">
    <source>
        <dbReference type="Proteomes" id="UP001275084"/>
    </source>
</evidence>
<gene>
    <name evidence="3" type="ORF">B0T25DRAFT_599309</name>
</gene>
<keyword evidence="3" id="KW-0808">Transferase</keyword>
<sequence length="482" mass="54651">AEFIPRRKLIQIVNKNSIKKELTNIEPATPSSPDQVHAYQTPGAPRKPESFRKIMAILVLIGKPSKIRLFLEEGVSDADLPLFKQHIPNSSMPRWELRGARGDPKKIIRCFHGWKHRALSEFERRQWRVLTAFFALGARKEVTTGGHGYGKCPRIINHWVLGDSVVLPFISQEEFGSPGGCGQVMKVKIHPDHHAFNPLYSSNPNVFAVKRLKSKKREDFDREISMLKRISGDFEHGHLIVLSATYKHRGFYHLIFPWADADLVGYWEGIEPSPDRSITRARWLARQCRGLADALATIHRFPTFTNDSLLAGASPTSPNISRPRPKPNAPRKEATRKILFGFHRDIKPPNILWFPGGSKSSDDLGTLKITDFGIAEFTRDGTSSRQQLGNSPPYRAPEVDVPDAILGPSYDIWALGCVYLEFVAWYLRGWKGVQHFETERSTLDSHRAYRGIKTPTFFTVDKSTNSPKPVVKEEVVKPLRRP</sequence>
<reference evidence="3" key="1">
    <citation type="journal article" date="2023" name="Mol. Phylogenet. Evol.">
        <title>Genome-scale phylogeny and comparative genomics of the fungal order Sordariales.</title>
        <authorList>
            <person name="Hensen N."/>
            <person name="Bonometti L."/>
            <person name="Westerberg I."/>
            <person name="Brannstrom I.O."/>
            <person name="Guillou S."/>
            <person name="Cros-Aarteil S."/>
            <person name="Calhoun S."/>
            <person name="Haridas S."/>
            <person name="Kuo A."/>
            <person name="Mondo S."/>
            <person name="Pangilinan J."/>
            <person name="Riley R."/>
            <person name="LaButti K."/>
            <person name="Andreopoulos B."/>
            <person name="Lipzen A."/>
            <person name="Chen C."/>
            <person name="Yan M."/>
            <person name="Daum C."/>
            <person name="Ng V."/>
            <person name="Clum A."/>
            <person name="Steindorff A."/>
            <person name="Ohm R.A."/>
            <person name="Martin F."/>
            <person name="Silar P."/>
            <person name="Natvig D.O."/>
            <person name="Lalanne C."/>
            <person name="Gautier V."/>
            <person name="Ament-Velasquez S.L."/>
            <person name="Kruys A."/>
            <person name="Hutchinson M.I."/>
            <person name="Powell A.J."/>
            <person name="Barry K."/>
            <person name="Miller A.N."/>
            <person name="Grigoriev I.V."/>
            <person name="Debuchy R."/>
            <person name="Gladieux P."/>
            <person name="Hiltunen Thoren M."/>
            <person name="Johannesson H."/>
        </authorList>
    </citation>
    <scope>NUCLEOTIDE SEQUENCE</scope>
    <source>
        <strain evidence="3">CBS 955.72</strain>
    </source>
</reference>
<dbReference type="InterPro" id="IPR000719">
    <property type="entry name" value="Prot_kinase_dom"/>
</dbReference>
<keyword evidence="3" id="KW-0418">Kinase</keyword>
<keyword evidence="4" id="KW-1185">Reference proteome</keyword>
<proteinExistence type="predicted"/>
<dbReference type="CDD" id="cd00180">
    <property type="entry name" value="PKc"/>
    <property type="match status" value="1"/>
</dbReference>
<reference evidence="3" key="2">
    <citation type="submission" date="2023-06" db="EMBL/GenBank/DDBJ databases">
        <authorList>
            <consortium name="Lawrence Berkeley National Laboratory"/>
            <person name="Haridas S."/>
            <person name="Hensen N."/>
            <person name="Bonometti L."/>
            <person name="Westerberg I."/>
            <person name="Brannstrom I.O."/>
            <person name="Guillou S."/>
            <person name="Cros-Aarteil S."/>
            <person name="Calhoun S."/>
            <person name="Kuo A."/>
            <person name="Mondo S."/>
            <person name="Pangilinan J."/>
            <person name="Riley R."/>
            <person name="Labutti K."/>
            <person name="Andreopoulos B."/>
            <person name="Lipzen A."/>
            <person name="Chen C."/>
            <person name="Yanf M."/>
            <person name="Daum C."/>
            <person name="Ng V."/>
            <person name="Clum A."/>
            <person name="Steindorff A."/>
            <person name="Ohm R."/>
            <person name="Martin F."/>
            <person name="Silar P."/>
            <person name="Natvig D."/>
            <person name="Lalanne C."/>
            <person name="Gautier V."/>
            <person name="Ament-Velasquez S.L."/>
            <person name="Kruys A."/>
            <person name="Hutchinson M.I."/>
            <person name="Powell A.J."/>
            <person name="Barry K."/>
            <person name="Miller A.N."/>
            <person name="Grigoriev I.V."/>
            <person name="Debuchy R."/>
            <person name="Gladieux P."/>
            <person name="Thoren M.H."/>
            <person name="Johannesson H."/>
        </authorList>
    </citation>
    <scope>NUCLEOTIDE SEQUENCE</scope>
    <source>
        <strain evidence="3">CBS 955.72</strain>
    </source>
</reference>
<comment type="caution">
    <text evidence="3">The sequence shown here is derived from an EMBL/GenBank/DDBJ whole genome shotgun (WGS) entry which is preliminary data.</text>
</comment>
<feature type="region of interest" description="Disordered" evidence="1">
    <location>
        <begin position="309"/>
        <end position="332"/>
    </location>
</feature>
<protein>
    <submittedName>
        <fullName evidence="3">Kinase-like domain-containing protein</fullName>
    </submittedName>
</protein>
<feature type="compositionally biased region" description="Basic and acidic residues" evidence="1">
    <location>
        <begin position="470"/>
        <end position="482"/>
    </location>
</feature>
<dbReference type="PANTHER" id="PTHR24359:SF37">
    <property type="entry name" value="PROTEIN KINASE DOMAIN-CONTAINING PROTEIN"/>
    <property type="match status" value="1"/>
</dbReference>
<feature type="non-terminal residue" evidence="3">
    <location>
        <position position="1"/>
    </location>
</feature>
<evidence type="ECO:0000313" key="3">
    <source>
        <dbReference type="EMBL" id="KAK3338661.1"/>
    </source>
</evidence>
<name>A0AAJ0H5B7_9PEZI</name>
<feature type="region of interest" description="Disordered" evidence="1">
    <location>
        <begin position="23"/>
        <end position="47"/>
    </location>
</feature>
<dbReference type="Gene3D" id="1.10.510.10">
    <property type="entry name" value="Transferase(Phosphotransferase) domain 1"/>
    <property type="match status" value="1"/>
</dbReference>
<evidence type="ECO:0000259" key="2">
    <source>
        <dbReference type="PROSITE" id="PS50011"/>
    </source>
</evidence>
<dbReference type="AlphaFoldDB" id="A0AAJ0H5B7"/>